<dbReference type="RefSeq" id="WP_015389966.1">
    <property type="nucleotide sequence ID" value="NC_020285.1"/>
</dbReference>
<dbReference type="EC" id="3.1.-.-" evidence="7"/>
<evidence type="ECO:0000256" key="6">
    <source>
        <dbReference type="ARBA" id="ARBA00022833"/>
    </source>
</evidence>
<keyword evidence="7" id="KW-0698">rRNA processing</keyword>
<evidence type="ECO:0000256" key="5">
    <source>
        <dbReference type="ARBA" id="ARBA00022801"/>
    </source>
</evidence>
<proteinExistence type="inferred from homology"/>
<evidence type="ECO:0000256" key="1">
    <source>
        <dbReference type="ARBA" id="ARBA00010875"/>
    </source>
</evidence>
<dbReference type="Gene3D" id="3.40.390.30">
    <property type="entry name" value="Metalloproteases ('zincins'), catalytic domain"/>
    <property type="match status" value="1"/>
</dbReference>
<dbReference type="SUPFAM" id="SSF55486">
    <property type="entry name" value="Metalloproteases ('zincins'), catalytic domain"/>
    <property type="match status" value="1"/>
</dbReference>
<dbReference type="GO" id="GO:0004222">
    <property type="term" value="F:metalloendopeptidase activity"/>
    <property type="evidence" value="ECO:0007669"/>
    <property type="project" value="InterPro"/>
</dbReference>
<evidence type="ECO:0000313" key="8">
    <source>
        <dbReference type="EMBL" id="AGF49562.1"/>
    </source>
</evidence>
<dbReference type="EMBL" id="CP003807">
    <property type="protein sequence ID" value="AGF49562.1"/>
    <property type="molecule type" value="Genomic_DNA"/>
</dbReference>
<sequence length="162" mass="19101">MNLAQKNKKPYIKLNFQYEVTNIYIDEKLLKKWIEKSINISFLHCHYNTCSKLKLNIRMVNEKEIQEINKTFRKKNNATNVITFEYGIEHDCLIGDIVICPPIVKMEAEQQKKTFQDHAAHITIHGVLHALGFDHLNEEDAMRMEAIEIEILNKFNIKNPYL</sequence>
<dbReference type="InterPro" id="IPR002036">
    <property type="entry name" value="YbeY"/>
</dbReference>
<dbReference type="Proteomes" id="UP000011563">
    <property type="component" value="Chromosome"/>
</dbReference>
<evidence type="ECO:0000256" key="7">
    <source>
        <dbReference type="HAMAP-Rule" id="MF_00009"/>
    </source>
</evidence>
<dbReference type="GO" id="GO:0006508">
    <property type="term" value="P:proteolysis"/>
    <property type="evidence" value="ECO:0007669"/>
    <property type="project" value="UniProtKB-KW"/>
</dbReference>
<dbReference type="PROSITE" id="PS01306">
    <property type="entry name" value="UPF0054"/>
    <property type="match status" value="1"/>
</dbReference>
<reference evidence="8 9" key="1">
    <citation type="journal article" date="2013" name="Genome Biol. Evol.">
        <title>Genome evolution and phylogenomic analysis of candidatus kinetoplastibacterium, the betaproteobacterial endosymbionts of strigomonas and angomonas.</title>
        <authorList>
            <person name="Alves J.M."/>
            <person name="Serrano M.G."/>
            <person name="Maia da Silva F."/>
            <person name="Voegtly L.J."/>
            <person name="Matveyev A.V."/>
            <person name="Teixeira M.M."/>
            <person name="Camargo E.P."/>
            <person name="Buck G.A."/>
        </authorList>
    </citation>
    <scope>NUCLEOTIDE SEQUENCE [LARGE SCALE GENOMIC DNA]</scope>
    <source>
        <strain evidence="8 9">TCC012E</strain>
    </source>
</reference>
<evidence type="ECO:0000313" key="9">
    <source>
        <dbReference type="Proteomes" id="UP000011563"/>
    </source>
</evidence>
<evidence type="ECO:0000256" key="3">
    <source>
        <dbReference type="ARBA" id="ARBA00022723"/>
    </source>
</evidence>
<dbReference type="HAMAP" id="MF_00009">
    <property type="entry name" value="Endoribonucl_YbeY"/>
    <property type="match status" value="1"/>
</dbReference>
<keyword evidence="3 7" id="KW-0479">Metal-binding</keyword>
<dbReference type="InterPro" id="IPR023091">
    <property type="entry name" value="MetalPrtase_cat_dom_sf_prd"/>
</dbReference>
<evidence type="ECO:0000256" key="2">
    <source>
        <dbReference type="ARBA" id="ARBA00022722"/>
    </source>
</evidence>
<keyword evidence="5 7" id="KW-0378">Hydrolase</keyword>
<keyword evidence="7" id="KW-0690">Ribosome biogenesis</keyword>
<dbReference type="PANTHER" id="PTHR46986:SF1">
    <property type="entry name" value="ENDORIBONUCLEASE YBEY, CHLOROPLASTIC"/>
    <property type="match status" value="1"/>
</dbReference>
<feature type="binding site" evidence="7">
    <location>
        <position position="135"/>
    </location>
    <ligand>
        <name>Zn(2+)</name>
        <dbReference type="ChEBI" id="CHEBI:29105"/>
        <note>catalytic</note>
    </ligand>
</feature>
<accession>M1LVI0</accession>
<dbReference type="Pfam" id="PF02130">
    <property type="entry name" value="YbeY"/>
    <property type="match status" value="1"/>
</dbReference>
<dbReference type="GO" id="GO:0008270">
    <property type="term" value="F:zinc ion binding"/>
    <property type="evidence" value="ECO:0007669"/>
    <property type="project" value="UniProtKB-UniRule"/>
</dbReference>
<keyword evidence="6 7" id="KW-0862">Zinc</keyword>
<gene>
    <name evidence="7" type="primary">ybeY</name>
    <name evidence="8" type="ORF">BCUE_0339</name>
</gene>
<organism evidence="8 9">
    <name type="scientific">Candidatus Kinetoplastidibacterium blastocrithidiae TCC012E</name>
    <dbReference type="NCBI Taxonomy" id="1208922"/>
    <lineage>
        <taxon>Bacteria</taxon>
        <taxon>Pseudomonadati</taxon>
        <taxon>Pseudomonadota</taxon>
        <taxon>Betaproteobacteria</taxon>
        <taxon>Candidatus Kinetoplastidibacterium</taxon>
    </lineage>
</organism>
<dbReference type="InterPro" id="IPR020549">
    <property type="entry name" value="YbeY_CS"/>
</dbReference>
<feature type="binding site" evidence="7">
    <location>
        <position position="125"/>
    </location>
    <ligand>
        <name>Zn(2+)</name>
        <dbReference type="ChEBI" id="CHEBI:29105"/>
        <note>catalytic</note>
    </ligand>
</feature>
<keyword evidence="7" id="KW-0963">Cytoplasm</keyword>
<comment type="cofactor">
    <cofactor evidence="7">
        <name>Zn(2+)</name>
        <dbReference type="ChEBI" id="CHEBI:29105"/>
    </cofactor>
    <text evidence="7">Binds 1 zinc ion.</text>
</comment>
<evidence type="ECO:0000256" key="4">
    <source>
        <dbReference type="ARBA" id="ARBA00022759"/>
    </source>
</evidence>
<keyword evidence="8" id="KW-0645">Protease</keyword>
<name>M1LVI0_9PROT</name>
<dbReference type="KEGG" id="kbt:BCUE_0339"/>
<keyword evidence="8" id="KW-0482">Metalloprotease</keyword>
<comment type="similarity">
    <text evidence="1 7">Belongs to the endoribonuclease YbeY family.</text>
</comment>
<dbReference type="GO" id="GO:0005737">
    <property type="term" value="C:cytoplasm"/>
    <property type="evidence" value="ECO:0007669"/>
    <property type="project" value="UniProtKB-SubCell"/>
</dbReference>
<keyword evidence="9" id="KW-1185">Reference proteome</keyword>
<comment type="subcellular location">
    <subcellularLocation>
        <location evidence="7">Cytoplasm</location>
    </subcellularLocation>
</comment>
<dbReference type="GO" id="GO:0006364">
    <property type="term" value="P:rRNA processing"/>
    <property type="evidence" value="ECO:0007669"/>
    <property type="project" value="UniProtKB-UniRule"/>
</dbReference>
<dbReference type="PATRIC" id="fig|1208922.3.peg.114"/>
<dbReference type="HOGENOM" id="CLU_106710_0_1_4"/>
<keyword evidence="4 7" id="KW-0255">Endonuclease</keyword>
<feature type="binding site" evidence="7">
    <location>
        <position position="129"/>
    </location>
    <ligand>
        <name>Zn(2+)</name>
        <dbReference type="ChEBI" id="CHEBI:29105"/>
        <note>catalytic</note>
    </ligand>
</feature>
<dbReference type="GO" id="GO:0004521">
    <property type="term" value="F:RNA endonuclease activity"/>
    <property type="evidence" value="ECO:0007669"/>
    <property type="project" value="UniProtKB-UniRule"/>
</dbReference>
<dbReference type="PANTHER" id="PTHR46986">
    <property type="entry name" value="ENDORIBONUCLEASE YBEY, CHLOROPLASTIC"/>
    <property type="match status" value="1"/>
</dbReference>
<dbReference type="AlphaFoldDB" id="M1LVI0"/>
<protein>
    <recommendedName>
        <fullName evidence="7">Endoribonuclease YbeY</fullName>
        <ecNumber evidence="7">3.1.-.-</ecNumber>
    </recommendedName>
</protein>
<comment type="function">
    <text evidence="7">Single strand-specific metallo-endoribonuclease involved in late-stage 70S ribosome quality control and in maturation of the 3' terminus of the 16S rRNA.</text>
</comment>
<keyword evidence="2 7" id="KW-0540">Nuclease</keyword>
<dbReference type="NCBIfam" id="TIGR00043">
    <property type="entry name" value="rRNA maturation RNase YbeY"/>
    <property type="match status" value="1"/>
</dbReference>